<proteinExistence type="inferred from homology"/>
<dbReference type="InterPro" id="IPR001278">
    <property type="entry name" value="Arg-tRNA-ligase"/>
</dbReference>
<evidence type="ECO:0000259" key="13">
    <source>
        <dbReference type="SMART" id="SM00836"/>
    </source>
</evidence>
<dbReference type="Gene3D" id="1.10.730.10">
    <property type="entry name" value="Isoleucyl-tRNA Synthetase, Domain 1"/>
    <property type="match status" value="1"/>
</dbReference>
<keyword evidence="8 11" id="KW-0648">Protein biosynthesis</keyword>
<keyword evidence="4 11" id="KW-0963">Cytoplasm</keyword>
<dbReference type="NCBIfam" id="TIGR00456">
    <property type="entry name" value="argS"/>
    <property type="match status" value="1"/>
</dbReference>
<dbReference type="CDD" id="cd07956">
    <property type="entry name" value="Anticodon_Ia_Arg"/>
    <property type="match status" value="1"/>
</dbReference>
<dbReference type="Pfam" id="PF05746">
    <property type="entry name" value="DALR_1"/>
    <property type="match status" value="1"/>
</dbReference>
<comment type="caution">
    <text evidence="15">The sequence shown here is derived from an EMBL/GenBank/DDBJ whole genome shotgun (WGS) entry which is preliminary data.</text>
</comment>
<organism evidence="15 16">
    <name type="scientific">Tumebacillus permanentifrigoris</name>
    <dbReference type="NCBI Taxonomy" id="378543"/>
    <lineage>
        <taxon>Bacteria</taxon>
        <taxon>Bacillati</taxon>
        <taxon>Bacillota</taxon>
        <taxon>Bacilli</taxon>
        <taxon>Bacillales</taxon>
        <taxon>Alicyclobacillaceae</taxon>
        <taxon>Tumebacillus</taxon>
    </lineage>
</organism>
<comment type="subunit">
    <text evidence="3 11">Monomer.</text>
</comment>
<dbReference type="SUPFAM" id="SSF47323">
    <property type="entry name" value="Anticodon-binding domain of a subclass of class I aminoacyl-tRNA synthetases"/>
    <property type="match status" value="1"/>
</dbReference>
<evidence type="ECO:0000256" key="2">
    <source>
        <dbReference type="ARBA" id="ARBA00005594"/>
    </source>
</evidence>
<evidence type="ECO:0000259" key="14">
    <source>
        <dbReference type="SMART" id="SM01016"/>
    </source>
</evidence>
<dbReference type="InterPro" id="IPR005148">
    <property type="entry name" value="Arg-tRNA-synth_N"/>
</dbReference>
<dbReference type="RefSeq" id="WP_109688676.1">
    <property type="nucleotide sequence ID" value="NZ_QGGL01000007.1"/>
</dbReference>
<dbReference type="GO" id="GO:0004814">
    <property type="term" value="F:arginine-tRNA ligase activity"/>
    <property type="evidence" value="ECO:0007669"/>
    <property type="project" value="UniProtKB-UniRule"/>
</dbReference>
<comment type="subcellular location">
    <subcellularLocation>
        <location evidence="1 11">Cytoplasm</location>
    </subcellularLocation>
</comment>
<dbReference type="FunFam" id="3.40.50.620:FF:000116">
    <property type="entry name" value="Arginine--tRNA ligase"/>
    <property type="match status" value="1"/>
</dbReference>
<dbReference type="FunFam" id="1.10.730.10:FF:000006">
    <property type="entry name" value="Arginyl-tRNA synthetase 2, mitochondrial"/>
    <property type="match status" value="1"/>
</dbReference>
<dbReference type="SUPFAM" id="SSF52374">
    <property type="entry name" value="Nucleotidylyl transferase"/>
    <property type="match status" value="1"/>
</dbReference>
<dbReference type="CDD" id="cd00671">
    <property type="entry name" value="ArgRS_core"/>
    <property type="match status" value="1"/>
</dbReference>
<evidence type="ECO:0000256" key="12">
    <source>
        <dbReference type="RuleBase" id="RU363038"/>
    </source>
</evidence>
<keyword evidence="5 11" id="KW-0436">Ligase</keyword>
<name>A0A316D8V6_9BACL</name>
<dbReference type="Gene3D" id="3.30.1360.70">
    <property type="entry name" value="Arginyl tRNA synthetase N-terminal domain"/>
    <property type="match status" value="1"/>
</dbReference>
<dbReference type="PANTHER" id="PTHR11956">
    <property type="entry name" value="ARGINYL-TRNA SYNTHETASE"/>
    <property type="match status" value="1"/>
</dbReference>
<dbReference type="GO" id="GO:0005524">
    <property type="term" value="F:ATP binding"/>
    <property type="evidence" value="ECO:0007669"/>
    <property type="project" value="UniProtKB-UniRule"/>
</dbReference>
<sequence length="573" mass="63841">MSYKNQIASVLAPIVNLEASEIVRLMETPKDSKMGDIAFPCFQLAKTLRKAPPVIAAELKEQLEPALQAANAPVAKIEVVGAYINFFLDQAAVMRDVIATILSTGEQFGASDLGQGAHVTIDLSSPNIAKPFSMGHLRSTVIGNALANILDKLGYKSVRINHLGDWGTQFGKLIVAYKKWGTEEEVRQAPIPALLRLYVKFHEEAANDSTLEEQGREWFKKLEDGDSEAQALWQWFRDESLKEFNKTYELMGIKFDSLHGEAFYNDKMDRVVDMLEAKGLLVEDEGALVVKLEEFDMPPSLIKKSDGATLYATRDLAAALYRHENYNFAKALYVVGGEQRLHFKQVFKVLEKMGFEWAQEMHHIPFGMMLKDGKKMSTRKGKVVLLDEVLQQAIDDVRNVIKEKNPNLANADEVAKAVGVGAVIFHDLKNFRLNDINFSLEDMLTFEGETGPYVQYTHARACSILRKADYSAKNSGTVELAAGALEGAESWAVVTMLLNFPNIIQRAGADFDPSVLGKYVIDLAQAFNKFYAHVRVLDEDEAITLSRLHLVAATVQVLRTSLHLLGLQAPQEM</sequence>
<feature type="domain" description="DALR anticodon binding" evidence="13">
    <location>
        <begin position="454"/>
        <end position="573"/>
    </location>
</feature>
<dbReference type="HAMAP" id="MF_00123">
    <property type="entry name" value="Arg_tRNA_synth"/>
    <property type="match status" value="1"/>
</dbReference>
<evidence type="ECO:0000256" key="5">
    <source>
        <dbReference type="ARBA" id="ARBA00022598"/>
    </source>
</evidence>
<dbReference type="Pfam" id="PF00750">
    <property type="entry name" value="tRNA-synt_1d"/>
    <property type="match status" value="1"/>
</dbReference>
<dbReference type="Gene3D" id="3.40.50.620">
    <property type="entry name" value="HUPs"/>
    <property type="match status" value="1"/>
</dbReference>
<evidence type="ECO:0000256" key="4">
    <source>
        <dbReference type="ARBA" id="ARBA00022490"/>
    </source>
</evidence>
<keyword evidence="16" id="KW-1185">Reference proteome</keyword>
<dbReference type="InterPro" id="IPR008909">
    <property type="entry name" value="DALR_anticod-bd"/>
</dbReference>
<dbReference type="SUPFAM" id="SSF55190">
    <property type="entry name" value="Arginyl-tRNA synthetase (ArgRS), N-terminal 'additional' domain"/>
    <property type="match status" value="1"/>
</dbReference>
<dbReference type="GO" id="GO:0005737">
    <property type="term" value="C:cytoplasm"/>
    <property type="evidence" value="ECO:0007669"/>
    <property type="project" value="UniProtKB-SubCell"/>
</dbReference>
<evidence type="ECO:0000256" key="1">
    <source>
        <dbReference type="ARBA" id="ARBA00004496"/>
    </source>
</evidence>
<evidence type="ECO:0000313" key="16">
    <source>
        <dbReference type="Proteomes" id="UP000245634"/>
    </source>
</evidence>
<feature type="short sequence motif" description="'HIGH' region" evidence="11">
    <location>
        <begin position="126"/>
        <end position="136"/>
    </location>
</feature>
<keyword evidence="9 11" id="KW-0030">Aminoacyl-tRNA synthetase</keyword>
<evidence type="ECO:0000256" key="7">
    <source>
        <dbReference type="ARBA" id="ARBA00022840"/>
    </source>
</evidence>
<protein>
    <recommendedName>
        <fullName evidence="11">Arginine--tRNA ligase</fullName>
        <ecNumber evidence="11">6.1.1.19</ecNumber>
    </recommendedName>
    <alternativeName>
        <fullName evidence="11">Arginyl-tRNA synthetase</fullName>
        <shortName evidence="11">ArgRS</shortName>
    </alternativeName>
</protein>
<dbReference type="AlphaFoldDB" id="A0A316D8V6"/>
<dbReference type="InterPro" id="IPR035684">
    <property type="entry name" value="ArgRS_core"/>
</dbReference>
<reference evidence="15 16" key="1">
    <citation type="submission" date="2018-05" db="EMBL/GenBank/DDBJ databases">
        <title>Genomic Encyclopedia of Type Strains, Phase IV (KMG-IV): sequencing the most valuable type-strain genomes for metagenomic binning, comparative biology and taxonomic classification.</title>
        <authorList>
            <person name="Goeker M."/>
        </authorList>
    </citation>
    <scope>NUCLEOTIDE SEQUENCE [LARGE SCALE GENOMIC DNA]</scope>
    <source>
        <strain evidence="15 16">DSM 18773</strain>
    </source>
</reference>
<dbReference type="SMART" id="SM00836">
    <property type="entry name" value="DALR_1"/>
    <property type="match status" value="1"/>
</dbReference>
<evidence type="ECO:0000256" key="8">
    <source>
        <dbReference type="ARBA" id="ARBA00022917"/>
    </source>
</evidence>
<evidence type="ECO:0000256" key="3">
    <source>
        <dbReference type="ARBA" id="ARBA00011245"/>
    </source>
</evidence>
<feature type="domain" description="Arginyl tRNA synthetase N-terminal" evidence="14">
    <location>
        <begin position="1"/>
        <end position="88"/>
    </location>
</feature>
<dbReference type="PANTHER" id="PTHR11956:SF5">
    <property type="entry name" value="ARGININE--TRNA LIGASE, CYTOPLASMIC"/>
    <property type="match status" value="1"/>
</dbReference>
<evidence type="ECO:0000256" key="10">
    <source>
        <dbReference type="ARBA" id="ARBA00049339"/>
    </source>
</evidence>
<dbReference type="PRINTS" id="PR01038">
    <property type="entry name" value="TRNASYNTHARG"/>
</dbReference>
<accession>A0A316D8V6</accession>
<evidence type="ECO:0000256" key="11">
    <source>
        <dbReference type="HAMAP-Rule" id="MF_00123"/>
    </source>
</evidence>
<dbReference type="OrthoDB" id="9805987at2"/>
<dbReference type="InterPro" id="IPR036695">
    <property type="entry name" value="Arg-tRNA-synth_N_sf"/>
</dbReference>
<keyword evidence="7 11" id="KW-0067">ATP-binding</keyword>
<dbReference type="InterPro" id="IPR014729">
    <property type="entry name" value="Rossmann-like_a/b/a_fold"/>
</dbReference>
<dbReference type="EC" id="6.1.1.19" evidence="11"/>
<dbReference type="SMART" id="SM01016">
    <property type="entry name" value="Arg_tRNA_synt_N"/>
    <property type="match status" value="1"/>
</dbReference>
<evidence type="ECO:0000256" key="6">
    <source>
        <dbReference type="ARBA" id="ARBA00022741"/>
    </source>
</evidence>
<comment type="similarity">
    <text evidence="2 11 12">Belongs to the class-I aminoacyl-tRNA synthetase family.</text>
</comment>
<evidence type="ECO:0000256" key="9">
    <source>
        <dbReference type="ARBA" id="ARBA00023146"/>
    </source>
</evidence>
<keyword evidence="6 11" id="KW-0547">Nucleotide-binding</keyword>
<dbReference type="Proteomes" id="UP000245634">
    <property type="component" value="Unassembled WGS sequence"/>
</dbReference>
<dbReference type="GO" id="GO:0006420">
    <property type="term" value="P:arginyl-tRNA aminoacylation"/>
    <property type="evidence" value="ECO:0007669"/>
    <property type="project" value="UniProtKB-UniRule"/>
</dbReference>
<dbReference type="Pfam" id="PF03485">
    <property type="entry name" value="Arg_tRNA_synt_N"/>
    <property type="match status" value="1"/>
</dbReference>
<comment type="catalytic activity">
    <reaction evidence="10 11">
        <text>tRNA(Arg) + L-arginine + ATP = L-arginyl-tRNA(Arg) + AMP + diphosphate</text>
        <dbReference type="Rhea" id="RHEA:20301"/>
        <dbReference type="Rhea" id="RHEA-COMP:9658"/>
        <dbReference type="Rhea" id="RHEA-COMP:9673"/>
        <dbReference type="ChEBI" id="CHEBI:30616"/>
        <dbReference type="ChEBI" id="CHEBI:32682"/>
        <dbReference type="ChEBI" id="CHEBI:33019"/>
        <dbReference type="ChEBI" id="CHEBI:78442"/>
        <dbReference type="ChEBI" id="CHEBI:78513"/>
        <dbReference type="ChEBI" id="CHEBI:456215"/>
        <dbReference type="EC" id="6.1.1.19"/>
    </reaction>
</comment>
<evidence type="ECO:0000313" key="15">
    <source>
        <dbReference type="EMBL" id="PWK13422.1"/>
    </source>
</evidence>
<dbReference type="InterPro" id="IPR009080">
    <property type="entry name" value="tRNAsynth_Ia_anticodon-bd"/>
</dbReference>
<gene>
    <name evidence="11" type="primary">argS</name>
    <name evidence="15" type="ORF">C7459_10789</name>
</gene>
<dbReference type="EMBL" id="QGGL01000007">
    <property type="protein sequence ID" value="PWK13422.1"/>
    <property type="molecule type" value="Genomic_DNA"/>
</dbReference>